<organism evidence="2">
    <name type="scientific">Rhizophora mucronata</name>
    <name type="common">Asiatic mangrove</name>
    <dbReference type="NCBI Taxonomy" id="61149"/>
    <lineage>
        <taxon>Eukaryota</taxon>
        <taxon>Viridiplantae</taxon>
        <taxon>Streptophyta</taxon>
        <taxon>Embryophyta</taxon>
        <taxon>Tracheophyta</taxon>
        <taxon>Spermatophyta</taxon>
        <taxon>Magnoliopsida</taxon>
        <taxon>eudicotyledons</taxon>
        <taxon>Gunneridae</taxon>
        <taxon>Pentapetalae</taxon>
        <taxon>rosids</taxon>
        <taxon>fabids</taxon>
        <taxon>Malpighiales</taxon>
        <taxon>Rhizophoraceae</taxon>
        <taxon>Rhizophora</taxon>
    </lineage>
</organism>
<evidence type="ECO:0000313" key="2">
    <source>
        <dbReference type="EMBL" id="MBW81505.1"/>
    </source>
</evidence>
<name>A0A2P2IJV9_RHIMU</name>
<keyword evidence="1" id="KW-0472">Membrane</keyword>
<dbReference type="EMBL" id="GGEC01001022">
    <property type="protein sequence ID" value="MBW81505.1"/>
    <property type="molecule type" value="Transcribed_RNA"/>
</dbReference>
<protein>
    <submittedName>
        <fullName evidence="2">Uncharacterized protein</fullName>
    </submittedName>
</protein>
<dbReference type="AlphaFoldDB" id="A0A2P2IJV9"/>
<sequence length="29" mass="3498">MQISSLFIYLFWPSEIFVNIAFMLAKFQL</sequence>
<proteinExistence type="predicted"/>
<feature type="transmembrane region" description="Helical" evidence="1">
    <location>
        <begin position="6"/>
        <end position="25"/>
    </location>
</feature>
<keyword evidence="1" id="KW-0812">Transmembrane</keyword>
<evidence type="ECO:0000256" key="1">
    <source>
        <dbReference type="SAM" id="Phobius"/>
    </source>
</evidence>
<reference evidence="2" key="1">
    <citation type="submission" date="2018-02" db="EMBL/GenBank/DDBJ databases">
        <title>Rhizophora mucronata_Transcriptome.</title>
        <authorList>
            <person name="Meera S.P."/>
            <person name="Sreeshan A."/>
            <person name="Augustine A."/>
        </authorList>
    </citation>
    <scope>NUCLEOTIDE SEQUENCE</scope>
    <source>
        <tissue evidence="2">Leaf</tissue>
    </source>
</reference>
<keyword evidence="1" id="KW-1133">Transmembrane helix</keyword>
<accession>A0A2P2IJV9</accession>